<evidence type="ECO:0000313" key="2">
    <source>
        <dbReference type="Proteomes" id="UP000003460"/>
    </source>
</evidence>
<proteinExistence type="predicted"/>
<dbReference type="AlphaFoldDB" id="C9LF72"/>
<dbReference type="EMBL" id="ACIJ02000016">
    <property type="protein sequence ID" value="EEX72391.1"/>
    <property type="molecule type" value="Genomic_DNA"/>
</dbReference>
<sequence>MPLHEAHTDKLMRPHRAGTHKTNSTYWRIILIFSLPLRIES</sequence>
<dbReference type="Proteomes" id="UP000003460">
    <property type="component" value="Unassembled WGS sequence"/>
</dbReference>
<reference evidence="1" key="1">
    <citation type="submission" date="2009-09" db="EMBL/GenBank/DDBJ databases">
        <authorList>
            <person name="Weinstock G."/>
            <person name="Sodergren E."/>
            <person name="Clifton S."/>
            <person name="Fulton L."/>
            <person name="Fulton B."/>
            <person name="Courtney L."/>
            <person name="Fronick C."/>
            <person name="Harrison M."/>
            <person name="Strong C."/>
            <person name="Farmer C."/>
            <person name="Delahaunty K."/>
            <person name="Markovic C."/>
            <person name="Hall O."/>
            <person name="Minx P."/>
            <person name="Tomlinson C."/>
            <person name="Mitreva M."/>
            <person name="Nelson J."/>
            <person name="Hou S."/>
            <person name="Wollam A."/>
            <person name="Pepin K.H."/>
            <person name="Johnson M."/>
            <person name="Bhonagiri V."/>
            <person name="Nash W.E."/>
            <person name="Warren W."/>
            <person name="Chinwalla A."/>
            <person name="Mardis E.R."/>
            <person name="Wilson R.K."/>
        </authorList>
    </citation>
    <scope>NUCLEOTIDE SEQUENCE [LARGE SCALE GENOMIC DNA]</scope>
    <source>
        <strain evidence="1">ATCC 51259</strain>
    </source>
</reference>
<protein>
    <submittedName>
        <fullName evidence="1">Uncharacterized protein</fullName>
    </submittedName>
</protein>
<comment type="caution">
    <text evidence="1">The sequence shown here is derived from an EMBL/GenBank/DDBJ whole genome shotgun (WGS) entry which is preliminary data.</text>
</comment>
<evidence type="ECO:0000313" key="1">
    <source>
        <dbReference type="EMBL" id="EEX72391.1"/>
    </source>
</evidence>
<dbReference type="STRING" id="626522.GCWU000325_00854"/>
<name>C9LF72_9BACT</name>
<keyword evidence="2" id="KW-1185">Reference proteome</keyword>
<dbReference type="HOGENOM" id="CLU_3274757_0_0_10"/>
<gene>
    <name evidence="1" type="ORF">GCWU000325_00854</name>
</gene>
<accession>C9LF72</accession>
<organism evidence="1 2">
    <name type="scientific">Alloprevotella tannerae ATCC 51259</name>
    <dbReference type="NCBI Taxonomy" id="626522"/>
    <lineage>
        <taxon>Bacteria</taxon>
        <taxon>Pseudomonadati</taxon>
        <taxon>Bacteroidota</taxon>
        <taxon>Bacteroidia</taxon>
        <taxon>Bacteroidales</taxon>
        <taxon>Prevotellaceae</taxon>
        <taxon>Alloprevotella</taxon>
    </lineage>
</organism>